<feature type="region of interest" description="Disordered" evidence="5">
    <location>
        <begin position="205"/>
        <end position="256"/>
    </location>
</feature>
<feature type="transmembrane region" description="Helical" evidence="6">
    <location>
        <begin position="12"/>
        <end position="32"/>
    </location>
</feature>
<dbReference type="Proteomes" id="UP001152795">
    <property type="component" value="Unassembled WGS sequence"/>
</dbReference>
<dbReference type="SUPFAM" id="SSF81321">
    <property type="entry name" value="Family A G protein-coupled receptor-like"/>
    <property type="match status" value="1"/>
</dbReference>
<protein>
    <submittedName>
        <fullName evidence="7">Gag-Pro-Pol poly</fullName>
    </submittedName>
</protein>
<dbReference type="OrthoDB" id="6076970at2759"/>
<dbReference type="CDD" id="cd00637">
    <property type="entry name" value="7tm_classA_rhodopsin-like"/>
    <property type="match status" value="1"/>
</dbReference>
<feature type="transmembrane region" description="Helical" evidence="6">
    <location>
        <begin position="44"/>
        <end position="68"/>
    </location>
</feature>
<evidence type="ECO:0000256" key="1">
    <source>
        <dbReference type="ARBA" id="ARBA00004370"/>
    </source>
</evidence>
<keyword evidence="8" id="KW-1185">Reference proteome</keyword>
<comment type="caution">
    <text evidence="7">The sequence shown here is derived from an EMBL/GenBank/DDBJ whole genome shotgun (WGS) entry which is preliminary data.</text>
</comment>
<dbReference type="GO" id="GO:0004930">
    <property type="term" value="F:G protein-coupled receptor activity"/>
    <property type="evidence" value="ECO:0007669"/>
    <property type="project" value="InterPro"/>
</dbReference>
<evidence type="ECO:0000256" key="2">
    <source>
        <dbReference type="ARBA" id="ARBA00022692"/>
    </source>
</evidence>
<keyword evidence="3 6" id="KW-1133">Transmembrane helix</keyword>
<evidence type="ECO:0000313" key="7">
    <source>
        <dbReference type="EMBL" id="CAB3996304.1"/>
    </source>
</evidence>
<keyword evidence="4 6" id="KW-0472">Membrane</keyword>
<evidence type="ECO:0000313" key="8">
    <source>
        <dbReference type="Proteomes" id="UP001152795"/>
    </source>
</evidence>
<sequence length="492" mass="56095">MASFIESWIARLLFSTISLTAFLGNSLVIWVIMKKRKSYFERPFDIFILNLAVSDALAAVFLVFSRFLYVPPIPQGETEAYLYCNFLWGGYIMFSLGYVSVYTCLVLTIERWMAVVRPQAYRRFQKKQALVAVVLYSVASFIHGEYRFRKNRLPKYRPVKVRKTTSFIDGSNENDDLSAKSSSFLRQLNQSLHTMVGSIVEKSLKRLHEDKTPPAKRKKPRLATETSGLEEVEENQSSDEDTRALCGPSNADSAENSQTINARLEQDTVTDNCNDSLLSEIENGFSQEDDIGPAIINKRWSEKLSDQKLKEKRDQYPSPDNCDRLVAPRINPEIWARIDHTAKQLDLRASTNQSDLAKAGVVLAKSTDKLLSLYQKDSKPEYRELITLNTDALALLGHASCEMSQRRRETLKPHLNKEYTALCASHVPVTSLLFGDDLQGQLTNIRATNKVSNTISDARKQYKNTQQWRPRSDYDNTQSQLQYQSSQFFTGE</sequence>
<dbReference type="PANTHER" id="PTHR34239:SF2">
    <property type="entry name" value="TRANSPOSABLE ELEMENT P TRANSPOSASE_THAP9 CONSERVED DOMAIN-CONTAINING PROTEIN"/>
    <property type="match status" value="1"/>
</dbReference>
<evidence type="ECO:0000256" key="3">
    <source>
        <dbReference type="ARBA" id="ARBA00022989"/>
    </source>
</evidence>
<dbReference type="Gene3D" id="1.20.1070.10">
    <property type="entry name" value="Rhodopsin 7-helix transmembrane proteins"/>
    <property type="match status" value="1"/>
</dbReference>
<dbReference type="InterPro" id="IPR000276">
    <property type="entry name" value="GPCR_Rhodpsn"/>
</dbReference>
<proteinExistence type="predicted"/>
<reference evidence="7" key="1">
    <citation type="submission" date="2020-04" db="EMBL/GenBank/DDBJ databases">
        <authorList>
            <person name="Alioto T."/>
            <person name="Alioto T."/>
            <person name="Gomez Garrido J."/>
        </authorList>
    </citation>
    <scope>NUCLEOTIDE SEQUENCE</scope>
    <source>
        <strain evidence="7">A484AB</strain>
    </source>
</reference>
<feature type="transmembrane region" description="Helical" evidence="6">
    <location>
        <begin position="88"/>
        <end position="109"/>
    </location>
</feature>
<dbReference type="GO" id="GO:0016020">
    <property type="term" value="C:membrane"/>
    <property type="evidence" value="ECO:0007669"/>
    <property type="project" value="UniProtKB-SubCell"/>
</dbReference>
<evidence type="ECO:0000256" key="6">
    <source>
        <dbReference type="SAM" id="Phobius"/>
    </source>
</evidence>
<feature type="transmembrane region" description="Helical" evidence="6">
    <location>
        <begin position="129"/>
        <end position="148"/>
    </location>
</feature>
<accession>A0A6S7GS55</accession>
<dbReference type="AlphaFoldDB" id="A0A6S7GS55"/>
<evidence type="ECO:0000256" key="4">
    <source>
        <dbReference type="ARBA" id="ARBA00023136"/>
    </source>
</evidence>
<dbReference type="Pfam" id="PF00001">
    <property type="entry name" value="7tm_1"/>
    <property type="match status" value="1"/>
</dbReference>
<keyword evidence="2 6" id="KW-0812">Transmembrane</keyword>
<dbReference type="EMBL" id="CACRXK020002843">
    <property type="protein sequence ID" value="CAB3996304.1"/>
    <property type="molecule type" value="Genomic_DNA"/>
</dbReference>
<dbReference type="PROSITE" id="PS50262">
    <property type="entry name" value="G_PROTEIN_RECEP_F1_2"/>
    <property type="match status" value="1"/>
</dbReference>
<name>A0A6S7GS55_PARCT</name>
<comment type="subcellular location">
    <subcellularLocation>
        <location evidence="1">Membrane</location>
    </subcellularLocation>
</comment>
<dbReference type="PRINTS" id="PR00237">
    <property type="entry name" value="GPCRRHODOPSN"/>
</dbReference>
<gene>
    <name evidence="7" type="ORF">PACLA_8A067624</name>
</gene>
<organism evidence="7 8">
    <name type="scientific">Paramuricea clavata</name>
    <name type="common">Red gorgonian</name>
    <name type="synonym">Violescent sea-whip</name>
    <dbReference type="NCBI Taxonomy" id="317549"/>
    <lineage>
        <taxon>Eukaryota</taxon>
        <taxon>Metazoa</taxon>
        <taxon>Cnidaria</taxon>
        <taxon>Anthozoa</taxon>
        <taxon>Octocorallia</taxon>
        <taxon>Malacalcyonacea</taxon>
        <taxon>Plexauridae</taxon>
        <taxon>Paramuricea</taxon>
    </lineage>
</organism>
<feature type="compositionally biased region" description="Acidic residues" evidence="5">
    <location>
        <begin position="228"/>
        <end position="239"/>
    </location>
</feature>
<evidence type="ECO:0000256" key="5">
    <source>
        <dbReference type="SAM" id="MobiDB-lite"/>
    </source>
</evidence>
<dbReference type="InterPro" id="IPR017452">
    <property type="entry name" value="GPCR_Rhodpsn_7TM"/>
</dbReference>
<dbReference type="PANTHER" id="PTHR34239">
    <property type="entry name" value="APPLE DOMAIN-CONTAINING PROTEIN"/>
    <property type="match status" value="1"/>
</dbReference>